<keyword evidence="2" id="KW-0378">Hydrolase</keyword>
<evidence type="ECO:0000259" key="1">
    <source>
        <dbReference type="Pfam" id="PF01926"/>
    </source>
</evidence>
<organism evidence="2 3">
    <name type="scientific">Crepidotus variabilis</name>
    <dbReference type="NCBI Taxonomy" id="179855"/>
    <lineage>
        <taxon>Eukaryota</taxon>
        <taxon>Fungi</taxon>
        <taxon>Dikarya</taxon>
        <taxon>Basidiomycota</taxon>
        <taxon>Agaricomycotina</taxon>
        <taxon>Agaricomycetes</taxon>
        <taxon>Agaricomycetidae</taxon>
        <taxon>Agaricales</taxon>
        <taxon>Agaricineae</taxon>
        <taxon>Crepidotaceae</taxon>
        <taxon>Crepidotus</taxon>
    </lineage>
</organism>
<dbReference type="InterPro" id="IPR027417">
    <property type="entry name" value="P-loop_NTPase"/>
</dbReference>
<evidence type="ECO:0000313" key="3">
    <source>
        <dbReference type="Proteomes" id="UP000807306"/>
    </source>
</evidence>
<keyword evidence="3" id="KW-1185">Reference proteome</keyword>
<dbReference type="GO" id="GO:0016787">
    <property type="term" value="F:hydrolase activity"/>
    <property type="evidence" value="ECO:0007669"/>
    <property type="project" value="UniProtKB-KW"/>
</dbReference>
<feature type="domain" description="G" evidence="1">
    <location>
        <begin position="17"/>
        <end position="101"/>
    </location>
</feature>
<dbReference type="AlphaFoldDB" id="A0A9P6JV36"/>
<accession>A0A9P6JV36</accession>
<dbReference type="SUPFAM" id="SSF52540">
    <property type="entry name" value="P-loop containing nucleoside triphosphate hydrolases"/>
    <property type="match status" value="1"/>
</dbReference>
<name>A0A9P6JV36_9AGAR</name>
<dbReference type="CDD" id="cd00882">
    <property type="entry name" value="Ras_like_GTPase"/>
    <property type="match status" value="1"/>
</dbReference>
<comment type="caution">
    <text evidence="2">The sequence shown here is derived from an EMBL/GenBank/DDBJ whole genome shotgun (WGS) entry which is preliminary data.</text>
</comment>
<dbReference type="Pfam" id="PF01926">
    <property type="entry name" value="MMR_HSR1"/>
    <property type="match status" value="1"/>
</dbReference>
<protein>
    <submittedName>
        <fullName evidence="2">P-loop containing nucleoside triphosphate hydrolase protein</fullName>
    </submittedName>
</protein>
<proteinExistence type="predicted"/>
<dbReference type="InterPro" id="IPR006073">
    <property type="entry name" value="GTP-bd"/>
</dbReference>
<dbReference type="EMBL" id="MU157828">
    <property type="protein sequence ID" value="KAF9533553.1"/>
    <property type="molecule type" value="Genomic_DNA"/>
</dbReference>
<dbReference type="OrthoDB" id="8954335at2759"/>
<gene>
    <name evidence="2" type="ORF">CPB83DRAFT_845464</name>
</gene>
<reference evidence="2" key="1">
    <citation type="submission" date="2020-11" db="EMBL/GenBank/DDBJ databases">
        <authorList>
            <consortium name="DOE Joint Genome Institute"/>
            <person name="Ahrendt S."/>
            <person name="Riley R."/>
            <person name="Andreopoulos W."/>
            <person name="Labutti K."/>
            <person name="Pangilinan J."/>
            <person name="Ruiz-Duenas F.J."/>
            <person name="Barrasa J.M."/>
            <person name="Sanchez-Garcia M."/>
            <person name="Camarero S."/>
            <person name="Miyauchi S."/>
            <person name="Serrano A."/>
            <person name="Linde D."/>
            <person name="Babiker R."/>
            <person name="Drula E."/>
            <person name="Ayuso-Fernandez I."/>
            <person name="Pacheco R."/>
            <person name="Padilla G."/>
            <person name="Ferreira P."/>
            <person name="Barriuso J."/>
            <person name="Kellner H."/>
            <person name="Castanera R."/>
            <person name="Alfaro M."/>
            <person name="Ramirez L."/>
            <person name="Pisabarro A.G."/>
            <person name="Kuo A."/>
            <person name="Tritt A."/>
            <person name="Lipzen A."/>
            <person name="He G."/>
            <person name="Yan M."/>
            <person name="Ng V."/>
            <person name="Cullen D."/>
            <person name="Martin F."/>
            <person name="Rosso M.-N."/>
            <person name="Henrissat B."/>
            <person name="Hibbett D."/>
            <person name="Martinez A.T."/>
            <person name="Grigoriev I.V."/>
        </authorList>
    </citation>
    <scope>NUCLEOTIDE SEQUENCE</scope>
    <source>
        <strain evidence="2">CBS 506.95</strain>
    </source>
</reference>
<dbReference type="GO" id="GO:0005525">
    <property type="term" value="F:GTP binding"/>
    <property type="evidence" value="ECO:0007669"/>
    <property type="project" value="InterPro"/>
</dbReference>
<dbReference type="Gene3D" id="3.40.50.300">
    <property type="entry name" value="P-loop containing nucleotide triphosphate hydrolases"/>
    <property type="match status" value="1"/>
</dbReference>
<evidence type="ECO:0000313" key="2">
    <source>
        <dbReference type="EMBL" id="KAF9533553.1"/>
    </source>
</evidence>
<dbReference type="Proteomes" id="UP000807306">
    <property type="component" value="Unassembled WGS sequence"/>
</dbReference>
<sequence>MTKSATKPKQRGQKPLIAVMGPTGSGKSHFIDTLVGTAKLAGNSLKFVTSKVRDIEVTISTSNESSIDIILVDTPGFDDTHNSDTVTLSVIADWMERKYRKRNTLSGILYLHRITDNRMAGTPLRNLRMFGKLCGGEKEVGNKIMFVTTNWDRLRDQSRGASRDAELQQYWQPMVDRGARCSQFRNTKKSACQIISDLLQSKFSERGLLLQEEMVDRELSLNETEAAQTLYSQYQTLLTQHKATLLDLEKAAKNSQDPSMHTDLEAERSRVQAELNKTFEEAKALKVGKLKRWLRIFHKKAGVELGAVGTSRS</sequence>